<dbReference type="Gene3D" id="3.40.50.1000">
    <property type="entry name" value="HAD superfamily/HAD-like"/>
    <property type="match status" value="1"/>
</dbReference>
<dbReference type="NCBIfam" id="TIGR01494">
    <property type="entry name" value="ATPase_P-type"/>
    <property type="match status" value="2"/>
</dbReference>
<evidence type="ECO:0000256" key="1">
    <source>
        <dbReference type="ARBA" id="ARBA00004141"/>
    </source>
</evidence>
<dbReference type="SUPFAM" id="SSF81653">
    <property type="entry name" value="Calcium ATPase, transduction domain A"/>
    <property type="match status" value="1"/>
</dbReference>
<dbReference type="PRINTS" id="PR00120">
    <property type="entry name" value="HATPASE"/>
</dbReference>
<dbReference type="GO" id="GO:0016020">
    <property type="term" value="C:membrane"/>
    <property type="evidence" value="ECO:0007669"/>
    <property type="project" value="UniProtKB-SubCell"/>
</dbReference>
<feature type="transmembrane region" description="Helical" evidence="8">
    <location>
        <begin position="774"/>
        <end position="795"/>
    </location>
</feature>
<sequence>MTIPDAASEPPVPPGLSSAEAALRLERNGPNRLPQPDRRNGLRIALGVVREPMLLLLLAAAGLYLLLGDPREASVLLASVGLVIGLTVIQEYRSERALQALRDLSSPRARVLRDGDVRVVSSQELVVGDVVAVAEGDRVPADARVLDDYDLMLDESMLTGESMPVRRQAGPAADVETNRIHAGTLVVRGHGMAEVVATGSATAVGRIGDQLRSQRSPPTPMQLEIRRAVVLFATLGLLVSGLMTGLYVAIHGGWLQGLLAGVTLAMANIPEEFPVVLTVFLALGGWRMARRRALVRRAPAIEALGSVTILCTDKTGTLTENRMSLAEWVTEDGAAPPDRLSSPSQRRLLEIADRACPDRPFDPMELAIRAAATGLGPSSVRVRIHEYPFGKDLLATTHVWEDPYSPELLIASKGAPETIAALCRLSPERTDAVLQAVERMAGRGLRVIAVAVAAWPPGPAALPATPRDFHFEWLGLLGFVDPLRGGVADAIGQARTAGVRVIMLTGDHVATARAIAAQAGMDRCDSVALGADLERLDDAAVMRCIQDTDVFARVKPEHKLRLVEALKRAGEVVAMTGDGVNDAPALMASHVGVAMGGRGTDVAREAASIVLLDDDFVTVVRAIRQGRVVYDNIVRAIRYILAVHVPITGLALLPLLFGAAPMLMPLHVVFLELIIDPASTLVFEREPADPGVMRRPPRPPSQRLLDMRTLFGSLGVGLAVFAAVAAVYVLGRSAALPTSQLAALCFTALISGNLGLVALNCRRGDRRWTWRSNPAFWTIVACALGTLVLITRIPSLGIWFRFSPPPVAGSLLAFLAPLAGLVLIEAATRVLRRRR</sequence>
<feature type="domain" description="Cation-transporting P-type ATPase N-terminal" evidence="9">
    <location>
        <begin position="5"/>
        <end position="69"/>
    </location>
</feature>
<dbReference type="InterPro" id="IPR036412">
    <property type="entry name" value="HAD-like_sf"/>
</dbReference>
<dbReference type="SFLD" id="SFLDF00027">
    <property type="entry name" value="p-type_atpase"/>
    <property type="match status" value="1"/>
</dbReference>
<name>A0AAU8MZA4_9GAMM</name>
<dbReference type="GO" id="GO:0005524">
    <property type="term" value="F:ATP binding"/>
    <property type="evidence" value="ECO:0007669"/>
    <property type="project" value="UniProtKB-KW"/>
</dbReference>
<dbReference type="InterPro" id="IPR023214">
    <property type="entry name" value="HAD_sf"/>
</dbReference>
<evidence type="ECO:0000256" key="8">
    <source>
        <dbReference type="SAM" id="Phobius"/>
    </source>
</evidence>
<dbReference type="PANTHER" id="PTHR42861">
    <property type="entry name" value="CALCIUM-TRANSPORTING ATPASE"/>
    <property type="match status" value="1"/>
</dbReference>
<dbReference type="InterPro" id="IPR023299">
    <property type="entry name" value="ATPase_P-typ_cyto_dom_N"/>
</dbReference>
<evidence type="ECO:0000256" key="6">
    <source>
        <dbReference type="ARBA" id="ARBA00022989"/>
    </source>
</evidence>
<feature type="transmembrane region" description="Helical" evidence="8">
    <location>
        <begin position="228"/>
        <end position="250"/>
    </location>
</feature>
<feature type="transmembrane region" description="Helical" evidence="8">
    <location>
        <begin position="73"/>
        <end position="92"/>
    </location>
</feature>
<dbReference type="GO" id="GO:0016887">
    <property type="term" value="F:ATP hydrolysis activity"/>
    <property type="evidence" value="ECO:0007669"/>
    <property type="project" value="InterPro"/>
</dbReference>
<dbReference type="InterPro" id="IPR059000">
    <property type="entry name" value="ATPase_P-type_domA"/>
</dbReference>
<dbReference type="InterPro" id="IPR044492">
    <property type="entry name" value="P_typ_ATPase_HD_dom"/>
</dbReference>
<keyword evidence="7 8" id="KW-0472">Membrane</keyword>
<feature type="transmembrane region" description="Helical" evidence="8">
    <location>
        <begin position="48"/>
        <end position="67"/>
    </location>
</feature>
<dbReference type="InterPro" id="IPR006068">
    <property type="entry name" value="ATPase_P-typ_cation-transptr_C"/>
</dbReference>
<dbReference type="Gene3D" id="1.20.1110.10">
    <property type="entry name" value="Calcium-transporting ATPase, transmembrane domain"/>
    <property type="match status" value="1"/>
</dbReference>
<dbReference type="Pfam" id="PF00122">
    <property type="entry name" value="E1-E2_ATPase"/>
    <property type="match status" value="1"/>
</dbReference>
<dbReference type="SFLD" id="SFLDG00002">
    <property type="entry name" value="C1.7:_P-type_atpase_like"/>
    <property type="match status" value="1"/>
</dbReference>
<dbReference type="PROSITE" id="PS00154">
    <property type="entry name" value="ATPASE_E1_E2"/>
    <property type="match status" value="1"/>
</dbReference>
<feature type="transmembrane region" description="Helical" evidence="8">
    <location>
        <begin position="663"/>
        <end position="683"/>
    </location>
</feature>
<accession>A0AAU8MZA4</accession>
<evidence type="ECO:0000256" key="2">
    <source>
        <dbReference type="ARBA" id="ARBA00022692"/>
    </source>
</evidence>
<dbReference type="RefSeq" id="WP_363799878.1">
    <property type="nucleotide sequence ID" value="NZ_CP159925.1"/>
</dbReference>
<dbReference type="SUPFAM" id="SSF81665">
    <property type="entry name" value="Calcium ATPase, transmembrane domain M"/>
    <property type="match status" value="1"/>
</dbReference>
<organism evidence="10">
    <name type="scientific">Lysobacter firmicutimachus</name>
    <dbReference type="NCBI Taxonomy" id="1792846"/>
    <lineage>
        <taxon>Bacteria</taxon>
        <taxon>Pseudomonadati</taxon>
        <taxon>Pseudomonadota</taxon>
        <taxon>Gammaproteobacteria</taxon>
        <taxon>Lysobacterales</taxon>
        <taxon>Lysobacteraceae</taxon>
        <taxon>Lysobacter</taxon>
    </lineage>
</organism>
<dbReference type="InterPro" id="IPR023298">
    <property type="entry name" value="ATPase_P-typ_TM_dom_sf"/>
</dbReference>
<dbReference type="InterPro" id="IPR018303">
    <property type="entry name" value="ATPase_P-typ_P_site"/>
</dbReference>
<dbReference type="PRINTS" id="PR00119">
    <property type="entry name" value="CATATPASE"/>
</dbReference>
<evidence type="ECO:0000256" key="7">
    <source>
        <dbReference type="ARBA" id="ARBA00023136"/>
    </source>
</evidence>
<keyword evidence="6 8" id="KW-1133">Transmembrane helix</keyword>
<dbReference type="Pfam" id="PF00689">
    <property type="entry name" value="Cation_ATPase_C"/>
    <property type="match status" value="1"/>
</dbReference>
<comment type="subcellular location">
    <subcellularLocation>
        <location evidence="1">Membrane</location>
        <topology evidence="1">Multi-pass membrane protein</topology>
    </subcellularLocation>
</comment>
<protein>
    <submittedName>
        <fullName evidence="10">Cation-translocating P-type ATPase</fullName>
    </submittedName>
</protein>
<evidence type="ECO:0000256" key="3">
    <source>
        <dbReference type="ARBA" id="ARBA00022741"/>
    </source>
</evidence>
<dbReference type="SMART" id="SM00831">
    <property type="entry name" value="Cation_ATPase_N"/>
    <property type="match status" value="1"/>
</dbReference>
<dbReference type="InterPro" id="IPR008250">
    <property type="entry name" value="ATPase_P-typ_transduc_dom_A_sf"/>
</dbReference>
<feature type="transmembrane region" description="Helical" evidence="8">
    <location>
        <begin position="704"/>
        <end position="729"/>
    </location>
</feature>
<reference evidence="10" key="1">
    <citation type="submission" date="2024-06" db="EMBL/GenBank/DDBJ databases">
        <authorList>
            <person name="Li S."/>
        </authorList>
    </citation>
    <scope>NUCLEOTIDE SEQUENCE</scope>
    <source>
        <strain evidence="10">SR10</strain>
    </source>
</reference>
<evidence type="ECO:0000256" key="4">
    <source>
        <dbReference type="ARBA" id="ARBA00022840"/>
    </source>
</evidence>
<keyword evidence="3" id="KW-0547">Nucleotide-binding</keyword>
<keyword evidence="4" id="KW-0067">ATP-binding</keyword>
<dbReference type="SFLD" id="SFLDS00003">
    <property type="entry name" value="Haloacid_Dehalogenase"/>
    <property type="match status" value="1"/>
</dbReference>
<dbReference type="Pfam" id="PF00702">
    <property type="entry name" value="Hydrolase"/>
    <property type="match status" value="1"/>
</dbReference>
<feature type="transmembrane region" description="Helical" evidence="8">
    <location>
        <begin position="807"/>
        <end position="827"/>
    </location>
</feature>
<dbReference type="AlphaFoldDB" id="A0AAU8MZA4"/>
<evidence type="ECO:0000313" key="10">
    <source>
        <dbReference type="EMBL" id="XCO76573.1"/>
    </source>
</evidence>
<feature type="transmembrane region" description="Helical" evidence="8">
    <location>
        <begin position="636"/>
        <end position="657"/>
    </location>
</feature>
<dbReference type="EMBL" id="CP159925">
    <property type="protein sequence ID" value="XCO76573.1"/>
    <property type="molecule type" value="Genomic_DNA"/>
</dbReference>
<dbReference type="Pfam" id="PF00690">
    <property type="entry name" value="Cation_ATPase_N"/>
    <property type="match status" value="1"/>
</dbReference>
<gene>
    <name evidence="10" type="ORF">ABU614_07260</name>
</gene>
<dbReference type="GO" id="GO:0015662">
    <property type="term" value="F:P-type ion transporter activity"/>
    <property type="evidence" value="ECO:0007669"/>
    <property type="project" value="UniProtKB-ARBA"/>
</dbReference>
<keyword evidence="5" id="KW-1278">Translocase</keyword>
<proteinExistence type="predicted"/>
<dbReference type="InterPro" id="IPR004014">
    <property type="entry name" value="ATPase_P-typ_cation-transptr_N"/>
</dbReference>
<evidence type="ECO:0000259" key="9">
    <source>
        <dbReference type="SMART" id="SM00831"/>
    </source>
</evidence>
<dbReference type="Gene3D" id="2.70.150.10">
    <property type="entry name" value="Calcium-transporting ATPase, cytoplasmic transduction domain A"/>
    <property type="match status" value="1"/>
</dbReference>
<dbReference type="Gene3D" id="3.40.1110.10">
    <property type="entry name" value="Calcium-transporting ATPase, cytoplasmic domain N"/>
    <property type="match status" value="1"/>
</dbReference>
<feature type="transmembrane region" description="Helical" evidence="8">
    <location>
        <begin position="741"/>
        <end position="762"/>
    </location>
</feature>
<keyword evidence="2 8" id="KW-0812">Transmembrane</keyword>
<feature type="transmembrane region" description="Helical" evidence="8">
    <location>
        <begin position="273"/>
        <end position="289"/>
    </location>
</feature>
<dbReference type="InterPro" id="IPR001757">
    <property type="entry name" value="P_typ_ATPase"/>
</dbReference>
<evidence type="ECO:0000256" key="5">
    <source>
        <dbReference type="ARBA" id="ARBA00022967"/>
    </source>
</evidence>
<dbReference type="SUPFAM" id="SSF56784">
    <property type="entry name" value="HAD-like"/>
    <property type="match status" value="1"/>
</dbReference>